<dbReference type="STRING" id="2004952.A0A2C5Y4Y9"/>
<keyword evidence="2" id="KW-0802">TPR repeat</keyword>
<dbReference type="AlphaFoldDB" id="A0A2C5Y4Y9"/>
<name>A0A2C5Y4Y9_9HYPO</name>
<evidence type="ECO:0000256" key="2">
    <source>
        <dbReference type="ARBA" id="ARBA00022803"/>
    </source>
</evidence>
<evidence type="ECO:0000256" key="1">
    <source>
        <dbReference type="ARBA" id="ARBA00022737"/>
    </source>
</evidence>
<accession>A0A2C5Y4Y9</accession>
<gene>
    <name evidence="3" type="ORF">CDD80_1399</name>
</gene>
<sequence>MHLHSPSSDPAETPDPDRALTLLVHGSAAAKLIHAFLSSLDHRTETIDLDDAHVLALGLAALETFLQINVTGPVVAASSLSALRSRFLADAFPTIRRLRTACVSHLQVDAVSPYPHASHLELFALARYALAHVSDAKLEADGVGVAWWRLRINVWHYKLLTQPSLGSGSIFAKSSQWTDVPSLTTSILDGMSALYADICGDEVWSDAVVAHHDLRHGFLVEAAANYILLGCRDEAEKSIREAARAGGFVYALTGALGKRTRFQEKSTRDCL</sequence>
<dbReference type="PANTHER" id="PTHR16193:SF0">
    <property type="entry name" value="TETRATRICOPEPTIDE REPEAT PROTEIN 27"/>
    <property type="match status" value="1"/>
</dbReference>
<evidence type="ECO:0000313" key="3">
    <source>
        <dbReference type="EMBL" id="PHH61941.1"/>
    </source>
</evidence>
<comment type="caution">
    <text evidence="3">The sequence shown here is derived from an EMBL/GenBank/DDBJ whole genome shotgun (WGS) entry which is preliminary data.</text>
</comment>
<reference evidence="3 4" key="1">
    <citation type="submission" date="2017-06" db="EMBL/GenBank/DDBJ databases">
        <title>Ant-infecting Ophiocordyceps genomes reveal a high diversity of potential behavioral manipulation genes and a possible major role for enterotoxins.</title>
        <authorList>
            <person name="De Bekker C."/>
            <person name="Evans H.C."/>
            <person name="Brachmann A."/>
            <person name="Hughes D.P."/>
        </authorList>
    </citation>
    <scope>NUCLEOTIDE SEQUENCE [LARGE SCALE GENOMIC DNA]</scope>
    <source>
        <strain evidence="3 4">Map16</strain>
    </source>
</reference>
<evidence type="ECO:0000313" key="4">
    <source>
        <dbReference type="Proteomes" id="UP000226431"/>
    </source>
</evidence>
<dbReference type="OrthoDB" id="1936594at2759"/>
<dbReference type="EMBL" id="NJES01001568">
    <property type="protein sequence ID" value="PHH61941.1"/>
    <property type="molecule type" value="Genomic_DNA"/>
</dbReference>
<keyword evidence="1" id="KW-0677">Repeat</keyword>
<keyword evidence="4" id="KW-1185">Reference proteome</keyword>
<dbReference type="PANTHER" id="PTHR16193">
    <property type="entry name" value="TETRATRICOPEPTIDE REPEAT PROTEIN 27"/>
    <property type="match status" value="1"/>
</dbReference>
<dbReference type="InterPro" id="IPR044244">
    <property type="entry name" value="TTC27/Emw1"/>
</dbReference>
<proteinExistence type="predicted"/>
<protein>
    <submittedName>
        <fullName evidence="3">Uncharacterized protein</fullName>
    </submittedName>
</protein>
<dbReference type="Proteomes" id="UP000226431">
    <property type="component" value="Unassembled WGS sequence"/>
</dbReference>
<organism evidence="3 4">
    <name type="scientific">Ophiocordyceps camponoti-rufipedis</name>
    <dbReference type="NCBI Taxonomy" id="2004952"/>
    <lineage>
        <taxon>Eukaryota</taxon>
        <taxon>Fungi</taxon>
        <taxon>Dikarya</taxon>
        <taxon>Ascomycota</taxon>
        <taxon>Pezizomycotina</taxon>
        <taxon>Sordariomycetes</taxon>
        <taxon>Hypocreomycetidae</taxon>
        <taxon>Hypocreales</taxon>
        <taxon>Ophiocordycipitaceae</taxon>
        <taxon>Ophiocordyceps</taxon>
    </lineage>
</organism>